<evidence type="ECO:0000313" key="2">
    <source>
        <dbReference type="Proteomes" id="UP000297834"/>
    </source>
</evidence>
<evidence type="ECO:0000313" key="1">
    <source>
        <dbReference type="EMBL" id="TEU28523.1"/>
    </source>
</evidence>
<organism evidence="1 2">
    <name type="scientific">Alkanindiges illinoisensis</name>
    <dbReference type="NCBI Taxonomy" id="197183"/>
    <lineage>
        <taxon>Bacteria</taxon>
        <taxon>Pseudomonadati</taxon>
        <taxon>Pseudomonadota</taxon>
        <taxon>Gammaproteobacteria</taxon>
        <taxon>Moraxellales</taxon>
        <taxon>Moraxellaceae</taxon>
        <taxon>Alkanindiges</taxon>
    </lineage>
</organism>
<name>A0A4Y7XEI3_9GAMM</name>
<dbReference type="AlphaFoldDB" id="A0A4Y7XEI3"/>
<dbReference type="Proteomes" id="UP000297834">
    <property type="component" value="Unassembled WGS sequence"/>
</dbReference>
<gene>
    <name evidence="1" type="ORF">E2B99_05910</name>
</gene>
<keyword evidence="2" id="KW-1185">Reference proteome</keyword>
<dbReference type="EMBL" id="SNTY01000017">
    <property type="protein sequence ID" value="TEU28523.1"/>
    <property type="molecule type" value="Genomic_DNA"/>
</dbReference>
<accession>A0A4Y7XEI3</accession>
<proteinExistence type="predicted"/>
<sequence>MLNSDGEMIPPDFFLLLKQLHVKQNQVSSGGHPEVLEAFRWVKLVVDFFKEDIHARHWDQSMERKLSTAHVQSLMVALNSVTFAAVASVENSMLIQQHAEIVHFIEFINTARKQINPEKHNDIINVFYGKPETTIEKYWHYLKRSPMRLLEEGEKVVTKPTKFAQQLDKFKQEVQADISELVSKAGMLYVLGLKIELVHNLKETDDLVNFFSSFERFLDICGLDSRVLRVVSKPIIGAANTLGYFAILLIQDCDHSFSEASLIQTLKEELLRVYRRWSPELVVHITNFNTILRSDEITDNQGEFFLSDFSGHNNKLVWKWIFGFLYYWETYQHISPKFFRHIGQEYAHASRKHDLSYWRPNEPQEIYYPYLLKGVPRAALVWSTTHLSSYAAYYLENLSIVYQEILSAQKIDLPISLIVNIEIFMLSLKEALHIAFETHPSVRELSEFQVQHIEELATRPLLQFIQLQMQQEAIAEVANKLAHRDRSKLLHHFLMIYQQKLDRVEQKAELEAILGLNISRNKGREKLERLIKDFLYPDELFEKRAIKEKPLISMPSLENDTQPPAIVKLIDIPRHQNRLEAVRSYLKSAMKSDVMVVRCRFNCTGVELLESSSEELNLETEKEHALPQQALSKALYTMLHAGKRRMPLSQITAYLGYWEGTASVDGHYTNFAANIFFIFKSHAIQKYEDLHSELNMAWQSACNKFFKSLNPEQAQLYNIIKRDLKYEASCLPLPAWSLSLPYNKNQLLLETINKKRKKEFIEHLSSFVVYKDVLNDKIYQDIPKWLIRGTEGRTRKKTKQTK</sequence>
<comment type="caution">
    <text evidence="1">The sequence shown here is derived from an EMBL/GenBank/DDBJ whole genome shotgun (WGS) entry which is preliminary data.</text>
</comment>
<dbReference type="OrthoDB" id="6716525at2"/>
<reference evidence="1 2" key="1">
    <citation type="submission" date="2019-03" db="EMBL/GenBank/DDBJ databases">
        <title>Alkanindiges illinoisensis: a potential pathogenic isolated from ascites of a gastric cancer patient with abdominal metastasis.</title>
        <authorList>
            <person name="Hu X."/>
            <person name="Yang B."/>
            <person name="Yan X."/>
            <person name="Lin L."/>
            <person name="Zhao H."/>
            <person name="Zhou F."/>
            <person name="Su B."/>
            <person name="Chen J."/>
            <person name="Rui Y."/>
            <person name="Wang Q."/>
            <person name="Zheng L."/>
        </authorList>
    </citation>
    <scope>NUCLEOTIDE SEQUENCE [LARGE SCALE GENOMIC DNA]</scope>
    <source>
        <strain evidence="1 2">NFYY 23406</strain>
    </source>
</reference>
<dbReference type="RefSeq" id="WP_134244026.1">
    <property type="nucleotide sequence ID" value="NZ_SNTY01000017.1"/>
</dbReference>
<protein>
    <submittedName>
        <fullName evidence="1">Uncharacterized protein</fullName>
    </submittedName>
</protein>